<name>A0ABP8ZI91_9FLAO</name>
<evidence type="ECO:0000313" key="2">
    <source>
        <dbReference type="EMBL" id="GAA4757466.1"/>
    </source>
</evidence>
<keyword evidence="3" id="KW-1185">Reference proteome</keyword>
<evidence type="ECO:0000259" key="1">
    <source>
        <dbReference type="PROSITE" id="PS51186"/>
    </source>
</evidence>
<reference evidence="3" key="1">
    <citation type="journal article" date="2019" name="Int. J. Syst. Evol. Microbiol.">
        <title>The Global Catalogue of Microorganisms (GCM) 10K type strain sequencing project: providing services to taxonomists for standard genome sequencing and annotation.</title>
        <authorList>
            <consortium name="The Broad Institute Genomics Platform"/>
            <consortium name="The Broad Institute Genome Sequencing Center for Infectious Disease"/>
            <person name="Wu L."/>
            <person name="Ma J."/>
        </authorList>
    </citation>
    <scope>NUCLEOTIDE SEQUENCE [LARGE SCALE GENOMIC DNA]</scope>
    <source>
        <strain evidence="3">JCM 18198</strain>
    </source>
</reference>
<gene>
    <name evidence="2" type="ORF">GCM10023230_01580</name>
</gene>
<dbReference type="InterPro" id="IPR000182">
    <property type="entry name" value="GNAT_dom"/>
</dbReference>
<dbReference type="Proteomes" id="UP001500141">
    <property type="component" value="Unassembled WGS sequence"/>
</dbReference>
<evidence type="ECO:0000313" key="3">
    <source>
        <dbReference type="Proteomes" id="UP001500141"/>
    </source>
</evidence>
<sequence length="278" mass="32455">MEFRTLENTSLTEIMEAFNLAFSDYVTPLQLTLQQLQNKIIAEDINLNWSLGAFESEKLVGYILHGLRSNTLYNGGTGVIPEFRGNKITQQLYSFLLPKAKAEKIECIQLEVITENKKAINIYEQIGFKKVRTLNCYKGVLNLESFISFEKNLEFIEADLNNIRLITDYYPTWQNDNVSVSNLSKLEDIKCFQLFYQKKNIGFIIYNTTSRKIHQIKIDQNSSDRELITKELFNFISKKYSNTFVAINIDYSSKITNEIFEYVGFDCFLQQYEMLMKI</sequence>
<dbReference type="PROSITE" id="PS51186">
    <property type="entry name" value="GNAT"/>
    <property type="match status" value="1"/>
</dbReference>
<proteinExistence type="predicted"/>
<dbReference type="RefSeq" id="WP_264542637.1">
    <property type="nucleotide sequence ID" value="NZ_BAABIP010000005.1"/>
</dbReference>
<organism evidence="2 3">
    <name type="scientific">Flavobacterium hankyongi</name>
    <dbReference type="NCBI Taxonomy" id="1176532"/>
    <lineage>
        <taxon>Bacteria</taxon>
        <taxon>Pseudomonadati</taxon>
        <taxon>Bacteroidota</taxon>
        <taxon>Flavobacteriia</taxon>
        <taxon>Flavobacteriales</taxon>
        <taxon>Flavobacteriaceae</taxon>
        <taxon>Flavobacterium</taxon>
    </lineage>
</organism>
<dbReference type="Pfam" id="PF00583">
    <property type="entry name" value="Acetyltransf_1"/>
    <property type="match status" value="1"/>
</dbReference>
<dbReference type="SUPFAM" id="SSF55729">
    <property type="entry name" value="Acyl-CoA N-acyltransferases (Nat)"/>
    <property type="match status" value="1"/>
</dbReference>
<dbReference type="EMBL" id="BAABIP010000005">
    <property type="protein sequence ID" value="GAA4757466.1"/>
    <property type="molecule type" value="Genomic_DNA"/>
</dbReference>
<protein>
    <recommendedName>
        <fullName evidence="1">N-acetyltransferase domain-containing protein</fullName>
    </recommendedName>
</protein>
<dbReference type="Gene3D" id="3.40.630.30">
    <property type="match status" value="1"/>
</dbReference>
<dbReference type="InterPro" id="IPR016181">
    <property type="entry name" value="Acyl_CoA_acyltransferase"/>
</dbReference>
<feature type="domain" description="N-acetyltransferase" evidence="1">
    <location>
        <begin position="1"/>
        <end position="154"/>
    </location>
</feature>
<comment type="caution">
    <text evidence="2">The sequence shown here is derived from an EMBL/GenBank/DDBJ whole genome shotgun (WGS) entry which is preliminary data.</text>
</comment>
<accession>A0ABP8ZI91</accession>